<proteinExistence type="predicted"/>
<comment type="caution">
    <text evidence="1">The sequence shown here is derived from an EMBL/GenBank/DDBJ whole genome shotgun (WGS) entry which is preliminary data.</text>
</comment>
<sequence>MGLARSPSFGLRKCASLPSLSDSDSECALEVYCGKRQLIELSTKVPARLHGFLEDVGVAHYFVIVKQTTDGSLTQFDFGPVGGDIAFPQRQPLQLPGKGFLGNVEKRNTKRIKQAEIREMKLTKLPPQHMYIGRSKLSLKDIRNFNNLQQLTYYLNQNDCRHYVDKLCQYTTGVSHAASLCKRTTFRQRRATPHWSDSVIYLAHAITDVANWPKVQAATQMTLTFAGAVTSRSTLRRLRPQLLPGLAARVSLAPAPRALVTRTLQRPPIAVATAVAASYTAGRAPAVQEALNVGWRIGESVRSAAINAVASASSVGRSATRAAAGSFQEVLSVAGQSVIGALAAAGTRSTVCTSATAERPAPSRLRPRMVLPRIGAGRSSKVLVA</sequence>
<evidence type="ECO:0008006" key="3">
    <source>
        <dbReference type="Google" id="ProtNLM"/>
    </source>
</evidence>
<keyword evidence="2" id="KW-1185">Reference proteome</keyword>
<evidence type="ECO:0000313" key="1">
    <source>
        <dbReference type="EMBL" id="KAK9909911.1"/>
    </source>
</evidence>
<dbReference type="Proteomes" id="UP001491310">
    <property type="component" value="Unassembled WGS sequence"/>
</dbReference>
<accession>A0ABR2YSI5</accession>
<evidence type="ECO:0000313" key="2">
    <source>
        <dbReference type="Proteomes" id="UP001491310"/>
    </source>
</evidence>
<gene>
    <name evidence="1" type="ORF">WJX75_009343</name>
</gene>
<reference evidence="1 2" key="1">
    <citation type="journal article" date="2024" name="Nat. Commun.">
        <title>Phylogenomics reveals the evolutionary origins of lichenization in chlorophyte algae.</title>
        <authorList>
            <person name="Puginier C."/>
            <person name="Libourel C."/>
            <person name="Otte J."/>
            <person name="Skaloud P."/>
            <person name="Haon M."/>
            <person name="Grisel S."/>
            <person name="Petersen M."/>
            <person name="Berrin J.G."/>
            <person name="Delaux P.M."/>
            <person name="Dal Grande F."/>
            <person name="Keller J."/>
        </authorList>
    </citation>
    <scope>NUCLEOTIDE SEQUENCE [LARGE SCALE GENOMIC DNA]</scope>
    <source>
        <strain evidence="1 2">SAG 216-7</strain>
    </source>
</reference>
<organism evidence="1 2">
    <name type="scientific">Coccomyxa subellipsoidea</name>
    <dbReference type="NCBI Taxonomy" id="248742"/>
    <lineage>
        <taxon>Eukaryota</taxon>
        <taxon>Viridiplantae</taxon>
        <taxon>Chlorophyta</taxon>
        <taxon>core chlorophytes</taxon>
        <taxon>Trebouxiophyceae</taxon>
        <taxon>Trebouxiophyceae incertae sedis</taxon>
        <taxon>Coccomyxaceae</taxon>
        <taxon>Coccomyxa</taxon>
    </lineage>
</organism>
<name>A0ABR2YSI5_9CHLO</name>
<protein>
    <recommendedName>
        <fullName evidence="3">Senescence domain-containing protein</fullName>
    </recommendedName>
</protein>
<dbReference type="EMBL" id="JALJOT010000006">
    <property type="protein sequence ID" value="KAK9909911.1"/>
    <property type="molecule type" value="Genomic_DNA"/>
</dbReference>